<gene>
    <name evidence="1" type="ORF">SGUI_2319</name>
</gene>
<protein>
    <submittedName>
        <fullName evidence="1">Uncharacterized protein</fullName>
    </submittedName>
</protein>
<dbReference type="AlphaFoldDB" id="A0A1B1NED5"/>
<dbReference type="Proteomes" id="UP000092482">
    <property type="component" value="Chromosome"/>
</dbReference>
<evidence type="ECO:0000313" key="1">
    <source>
        <dbReference type="EMBL" id="ANS79715.1"/>
    </source>
</evidence>
<reference evidence="1 2" key="1">
    <citation type="submission" date="2016-03" db="EMBL/GenBank/DDBJ databases">
        <title>Shallow-sea hydrothermal system.</title>
        <authorList>
            <person name="Tang K."/>
        </authorList>
    </citation>
    <scope>NUCLEOTIDE SEQUENCE [LARGE SCALE GENOMIC DNA]</scope>
    <source>
        <strain evidence="1 2">JLT9</strain>
    </source>
</reference>
<evidence type="ECO:0000313" key="2">
    <source>
        <dbReference type="Proteomes" id="UP000092482"/>
    </source>
</evidence>
<sequence length="168" mass="19033">MRMSDSELLDLQVEAIVSVLTSDHPQWIRAVAWVGRLQNDDGSPAEGDIYLNRVLCWKDGVVVPEYFTGFGDYDAYRAISQMTSDVDWTQFRLVADRDGGRQVEFVTDEPRRQVEGSATDPYWHQVDDYLELNREEVDALVERLRASGDLPGQKKRRRGILGLLSGGA</sequence>
<keyword evidence="2" id="KW-1185">Reference proteome</keyword>
<proteinExistence type="predicted"/>
<dbReference type="KEGG" id="serj:SGUI_2319"/>
<name>A0A1B1NED5_9MICO</name>
<accession>A0A1B1NED5</accession>
<dbReference type="EMBL" id="CP014989">
    <property type="protein sequence ID" value="ANS79715.1"/>
    <property type="molecule type" value="Genomic_DNA"/>
</dbReference>
<organism evidence="1 2">
    <name type="scientific">Serinicoccus hydrothermalis</name>
    <dbReference type="NCBI Taxonomy" id="1758689"/>
    <lineage>
        <taxon>Bacteria</taxon>
        <taxon>Bacillati</taxon>
        <taxon>Actinomycetota</taxon>
        <taxon>Actinomycetes</taxon>
        <taxon>Micrococcales</taxon>
        <taxon>Ornithinimicrobiaceae</taxon>
        <taxon>Serinicoccus</taxon>
    </lineage>
</organism>